<name>A0A7C8PY79_ORBOL</name>
<dbReference type="EMBL" id="JAABOE010000025">
    <property type="protein sequence ID" value="KAF3183891.1"/>
    <property type="molecule type" value="Genomic_DNA"/>
</dbReference>
<evidence type="ECO:0000313" key="3">
    <source>
        <dbReference type="Proteomes" id="UP000479691"/>
    </source>
</evidence>
<accession>A0A7C8PY79</accession>
<dbReference type="AlphaFoldDB" id="A0A7C8PY79"/>
<reference evidence="2 3" key="1">
    <citation type="submission" date="2019-06" db="EMBL/GenBank/DDBJ databases">
        <authorList>
            <person name="Palmer J.M."/>
        </authorList>
    </citation>
    <scope>NUCLEOTIDE SEQUENCE [LARGE SCALE GENOMIC DNA]</scope>
    <source>
        <strain evidence="2 3">TWF788</strain>
    </source>
</reference>
<evidence type="ECO:0008006" key="4">
    <source>
        <dbReference type="Google" id="ProtNLM"/>
    </source>
</evidence>
<sequence>MDPLSISASIAGLIALTTGLIKLTDTLRNSLKEDALQLVVGVSQDIELLHGILMRIQTWADSVQSNGKGHDQLLNLSPFVTNCTDIIKRIGGELLALKEVAKKRGLRRLYSAVSLNERMKALDASRAALSEAKTTLLLALSTKDSDISASLEKIQTKLETICLNISSTDSGDSTTTSSEFDGPQSFEDWLQSFTTERQEGELAGYRRRKQRKRQREDDKYSQKVPRSHDKVYVKVVNMKHRSGKKVTETLFLDRSANLIDIILQLHKK</sequence>
<dbReference type="Proteomes" id="UP000479691">
    <property type="component" value="Unassembled WGS sequence"/>
</dbReference>
<evidence type="ECO:0000313" key="2">
    <source>
        <dbReference type="EMBL" id="KAF3183891.1"/>
    </source>
</evidence>
<feature type="non-terminal residue" evidence="2">
    <location>
        <position position="268"/>
    </location>
</feature>
<evidence type="ECO:0000256" key="1">
    <source>
        <dbReference type="SAM" id="MobiDB-lite"/>
    </source>
</evidence>
<feature type="compositionally biased region" description="Basic and acidic residues" evidence="1">
    <location>
        <begin position="214"/>
        <end position="225"/>
    </location>
</feature>
<feature type="region of interest" description="Disordered" evidence="1">
    <location>
        <begin position="200"/>
        <end position="225"/>
    </location>
</feature>
<comment type="caution">
    <text evidence="2">The sequence shown here is derived from an EMBL/GenBank/DDBJ whole genome shotgun (WGS) entry which is preliminary data.</text>
</comment>
<gene>
    <name evidence="2" type="ORF">TWF788_005364</name>
</gene>
<proteinExistence type="predicted"/>
<organism evidence="2 3">
    <name type="scientific">Orbilia oligospora</name>
    <name type="common">Nematode-trapping fungus</name>
    <name type="synonym">Arthrobotrys oligospora</name>
    <dbReference type="NCBI Taxonomy" id="2813651"/>
    <lineage>
        <taxon>Eukaryota</taxon>
        <taxon>Fungi</taxon>
        <taxon>Dikarya</taxon>
        <taxon>Ascomycota</taxon>
        <taxon>Pezizomycotina</taxon>
        <taxon>Orbiliomycetes</taxon>
        <taxon>Orbiliales</taxon>
        <taxon>Orbiliaceae</taxon>
        <taxon>Orbilia</taxon>
    </lineage>
</organism>
<protein>
    <recommendedName>
        <fullName evidence="4">Fungal N-terminal domain-containing protein</fullName>
    </recommendedName>
</protein>